<dbReference type="KEGG" id="lsx:H8B22_11980"/>
<feature type="transmembrane region" description="Helical" evidence="1">
    <location>
        <begin position="75"/>
        <end position="95"/>
    </location>
</feature>
<dbReference type="RefSeq" id="WP_187711642.1">
    <property type="nucleotide sequence ID" value="NZ_CP060820.1"/>
</dbReference>
<feature type="transmembrane region" description="Helical" evidence="1">
    <location>
        <begin position="12"/>
        <end position="29"/>
    </location>
</feature>
<keyword evidence="1" id="KW-1133">Transmembrane helix</keyword>
<accession>A0A7H0FVY3</accession>
<dbReference type="EMBL" id="CP060820">
    <property type="protein sequence ID" value="QNP40199.1"/>
    <property type="molecule type" value="Genomic_DNA"/>
</dbReference>
<evidence type="ECO:0000313" key="3">
    <source>
        <dbReference type="Proteomes" id="UP000516018"/>
    </source>
</evidence>
<gene>
    <name evidence="2" type="ORF">H8B22_11980</name>
</gene>
<keyword evidence="1" id="KW-0472">Membrane</keyword>
<reference evidence="2 3" key="1">
    <citation type="submission" date="2020-08" db="EMBL/GenBank/DDBJ databases">
        <title>Lysobacter sp. II4 sp. nov., isolated from soil.</title>
        <authorList>
            <person name="Woo C.Y."/>
            <person name="Kim J."/>
        </authorList>
    </citation>
    <scope>NUCLEOTIDE SEQUENCE [LARGE SCALE GENOMIC DNA]</scope>
    <source>
        <strain evidence="2 3">II4</strain>
    </source>
</reference>
<name>A0A7H0FVY3_9GAMM</name>
<dbReference type="Proteomes" id="UP000516018">
    <property type="component" value="Chromosome"/>
</dbReference>
<evidence type="ECO:0008006" key="4">
    <source>
        <dbReference type="Google" id="ProtNLM"/>
    </source>
</evidence>
<sequence length="96" mass="10644">MSDITKKSNKKLYRLWALPLLALGVRFFVEAIHDGSVRSVLFCISAFLIGAYAFRHNLFDSSPEAFDPKHIGPRWVAVLVIAAVLLFSAGIIKLLA</sequence>
<feature type="transmembrane region" description="Helical" evidence="1">
    <location>
        <begin position="35"/>
        <end position="54"/>
    </location>
</feature>
<protein>
    <recommendedName>
        <fullName evidence="4">DUF202 domain-containing protein</fullName>
    </recommendedName>
</protein>
<proteinExistence type="predicted"/>
<evidence type="ECO:0000313" key="2">
    <source>
        <dbReference type="EMBL" id="QNP40199.1"/>
    </source>
</evidence>
<keyword evidence="1" id="KW-0812">Transmembrane</keyword>
<organism evidence="2 3">
    <name type="scientific">Agrilutibacter terrestris</name>
    <dbReference type="NCBI Taxonomy" id="2865112"/>
    <lineage>
        <taxon>Bacteria</taxon>
        <taxon>Pseudomonadati</taxon>
        <taxon>Pseudomonadota</taxon>
        <taxon>Gammaproteobacteria</taxon>
        <taxon>Lysobacterales</taxon>
        <taxon>Lysobacteraceae</taxon>
        <taxon>Agrilutibacter</taxon>
    </lineage>
</organism>
<dbReference type="AlphaFoldDB" id="A0A7H0FVY3"/>
<keyword evidence="3" id="KW-1185">Reference proteome</keyword>
<evidence type="ECO:0000256" key="1">
    <source>
        <dbReference type="SAM" id="Phobius"/>
    </source>
</evidence>